<keyword evidence="1" id="KW-0812">Transmembrane</keyword>
<organism evidence="2 3">
    <name type="scientific">Dentiscutata erythropus</name>
    <dbReference type="NCBI Taxonomy" id="1348616"/>
    <lineage>
        <taxon>Eukaryota</taxon>
        <taxon>Fungi</taxon>
        <taxon>Fungi incertae sedis</taxon>
        <taxon>Mucoromycota</taxon>
        <taxon>Glomeromycotina</taxon>
        <taxon>Glomeromycetes</taxon>
        <taxon>Diversisporales</taxon>
        <taxon>Gigasporaceae</taxon>
        <taxon>Dentiscutata</taxon>
    </lineage>
</organism>
<dbReference type="AlphaFoldDB" id="A0A9N9JXN1"/>
<sequence>LVSSSIVVNEVWRFWDFKLQVSLAILSFTVWFAETSILVRFSFAETDISLGIFVGAFIASSLEQLVGRFGSKLSLIDCRSFCRRFDVTLVVYFTTLVPLLRPLL</sequence>
<keyword evidence="1" id="KW-0472">Membrane</keyword>
<feature type="transmembrane region" description="Helical" evidence="1">
    <location>
        <begin position="21"/>
        <end position="42"/>
    </location>
</feature>
<keyword evidence="1" id="KW-1133">Transmembrane helix</keyword>
<evidence type="ECO:0000256" key="1">
    <source>
        <dbReference type="SAM" id="Phobius"/>
    </source>
</evidence>
<dbReference type="EMBL" id="CAJVPY010035568">
    <property type="protein sequence ID" value="CAG8801188.1"/>
    <property type="molecule type" value="Genomic_DNA"/>
</dbReference>
<evidence type="ECO:0000313" key="3">
    <source>
        <dbReference type="Proteomes" id="UP000789405"/>
    </source>
</evidence>
<feature type="non-terminal residue" evidence="2">
    <location>
        <position position="1"/>
    </location>
</feature>
<protein>
    <submittedName>
        <fullName evidence="2">27357_t:CDS:1</fullName>
    </submittedName>
</protein>
<proteinExistence type="predicted"/>
<accession>A0A9N9JXN1</accession>
<feature type="transmembrane region" description="Helical" evidence="1">
    <location>
        <begin position="48"/>
        <end position="69"/>
    </location>
</feature>
<evidence type="ECO:0000313" key="2">
    <source>
        <dbReference type="EMBL" id="CAG8801188.1"/>
    </source>
</evidence>
<feature type="non-terminal residue" evidence="2">
    <location>
        <position position="104"/>
    </location>
</feature>
<comment type="caution">
    <text evidence="2">The sequence shown here is derived from an EMBL/GenBank/DDBJ whole genome shotgun (WGS) entry which is preliminary data.</text>
</comment>
<gene>
    <name evidence="2" type="ORF">DERYTH_LOCUS23406</name>
</gene>
<name>A0A9N9JXN1_9GLOM</name>
<reference evidence="2" key="1">
    <citation type="submission" date="2021-06" db="EMBL/GenBank/DDBJ databases">
        <authorList>
            <person name="Kallberg Y."/>
            <person name="Tangrot J."/>
            <person name="Rosling A."/>
        </authorList>
    </citation>
    <scope>NUCLEOTIDE SEQUENCE</scope>
    <source>
        <strain evidence="2">MA453B</strain>
    </source>
</reference>
<keyword evidence="3" id="KW-1185">Reference proteome</keyword>
<dbReference type="Proteomes" id="UP000789405">
    <property type="component" value="Unassembled WGS sequence"/>
</dbReference>